<dbReference type="Pfam" id="PF08811">
    <property type="entry name" value="DUF1800"/>
    <property type="match status" value="1"/>
</dbReference>
<dbReference type="InterPro" id="IPR014917">
    <property type="entry name" value="DUF1800"/>
</dbReference>
<comment type="caution">
    <text evidence="1">The sequence shown here is derived from an EMBL/GenBank/DDBJ whole genome shotgun (WGS) entry which is preliminary data.</text>
</comment>
<reference evidence="1 2" key="1">
    <citation type="submission" date="2020-05" db="EMBL/GenBank/DDBJ databases">
        <title>Genomic Encyclopedia of Type Strains, Phase IV (KMG-V): Genome sequencing to study the core and pangenomes of soil and plant-associated prokaryotes.</title>
        <authorList>
            <person name="Whitman W."/>
        </authorList>
    </citation>
    <scope>NUCLEOTIDE SEQUENCE [LARGE SCALE GENOMIC DNA]</scope>
    <source>
        <strain evidence="1 2">9A</strain>
    </source>
</reference>
<keyword evidence="2" id="KW-1185">Reference proteome</keyword>
<gene>
    <name evidence="1" type="ORF">HNP98_000842</name>
</gene>
<organism evidence="1 2">
    <name type="scientific">Hymenobacter caeli</name>
    <dbReference type="NCBI Taxonomy" id="2735894"/>
    <lineage>
        <taxon>Bacteria</taxon>
        <taxon>Pseudomonadati</taxon>
        <taxon>Bacteroidota</taxon>
        <taxon>Cytophagia</taxon>
        <taxon>Cytophagales</taxon>
        <taxon>Hymenobacteraceae</taxon>
        <taxon>Hymenobacter</taxon>
    </lineage>
</organism>
<accession>A0ABX2FLM7</accession>
<evidence type="ECO:0000313" key="1">
    <source>
        <dbReference type="EMBL" id="NRT18031.1"/>
    </source>
</evidence>
<proteinExistence type="predicted"/>
<dbReference type="RefSeq" id="WP_173808798.1">
    <property type="nucleotide sequence ID" value="NZ_JABSNP010000003.1"/>
</dbReference>
<name>A0ABX2FLM7_9BACT</name>
<sequence length="534" mass="58850">MDTTQQLQHLYWRAGFGPRPQDVAAGLSPRKALRQLLRDSETFVPLDAPAMHFTDPMGAVMAVAPTPPVPAPARNPVPTGMVTTPDQATATMSGRPAEAAPPAPVAALPARQPYRMGPGGVPRLRRADLTPEQRKMQNQGLREAFVNISTAWMDRMATSPAQLREKMTLFWHGHFACRVRQPGPALSLHNTTRQHALGKFPDLLLAVSQEPAMLEFLNNRQNHKGHANENFAREVMELFTLGRGNYSEQDVKEAARAFTGWSYDGQGNFKFRPLDHDEGPKTFLGRTGNLRGEDVLAIILEQPAAATFLTTKLYRFFVNDTPDPARIAPLADAFRRSGYDIQDLLERMFSADWFYDPANVGTHLKSPVELLAGIRRTLGVKLDNERPLLGYQKALGQTLFEPPNVAGWPGGRNWIDSSSLLLRLQIPAILFKNADFAVALKQDENDIAPNLTRADRTVKPTAGAHLPLGPLQQLLGATPAPAQPARLSEFLLQTPIRPENLALVQQAAAQNPIPAEALRNTLISLMSLPEYQLS</sequence>
<protein>
    <submittedName>
        <fullName evidence="1">Uncharacterized protein (DUF1800 family)</fullName>
    </submittedName>
</protein>
<dbReference type="EMBL" id="JABSNP010000003">
    <property type="protein sequence ID" value="NRT18031.1"/>
    <property type="molecule type" value="Genomic_DNA"/>
</dbReference>
<evidence type="ECO:0000313" key="2">
    <source>
        <dbReference type="Proteomes" id="UP000779507"/>
    </source>
</evidence>
<dbReference type="Proteomes" id="UP000779507">
    <property type="component" value="Unassembled WGS sequence"/>
</dbReference>